<protein>
    <recommendedName>
        <fullName evidence="3">DUF4054 domain-containing protein</fullName>
    </recommendedName>
</protein>
<dbReference type="AlphaFoldDB" id="X1FB72"/>
<evidence type="ECO:0000313" key="2">
    <source>
        <dbReference type="EMBL" id="GAH17973.1"/>
    </source>
</evidence>
<dbReference type="EMBL" id="BART01030589">
    <property type="protein sequence ID" value="GAH17973.1"/>
    <property type="molecule type" value="Genomic_DNA"/>
</dbReference>
<evidence type="ECO:0008006" key="3">
    <source>
        <dbReference type="Google" id="ProtNLM"/>
    </source>
</evidence>
<comment type="caution">
    <text evidence="2">The sequence shown here is derived from an EMBL/GenBank/DDBJ whole genome shotgun (WGS) entry which is preliminary data.</text>
</comment>
<dbReference type="InterPro" id="IPR025127">
    <property type="entry name" value="DUF4054"/>
</dbReference>
<reference evidence="2" key="1">
    <citation type="journal article" date="2014" name="Front. Microbiol.">
        <title>High frequency of phylogenetically diverse reductive dehalogenase-homologous genes in deep subseafloor sedimentary metagenomes.</title>
        <authorList>
            <person name="Kawai M."/>
            <person name="Futagami T."/>
            <person name="Toyoda A."/>
            <person name="Takaki Y."/>
            <person name="Nishi S."/>
            <person name="Hori S."/>
            <person name="Arai W."/>
            <person name="Tsubouchi T."/>
            <person name="Morono Y."/>
            <person name="Uchiyama I."/>
            <person name="Ito T."/>
            <person name="Fujiyama A."/>
            <person name="Inagaki F."/>
            <person name="Takami H."/>
        </authorList>
    </citation>
    <scope>NUCLEOTIDE SEQUENCE</scope>
    <source>
        <strain evidence="2">Expedition CK06-06</strain>
    </source>
</reference>
<gene>
    <name evidence="2" type="ORF">S01H4_53355</name>
</gene>
<dbReference type="Pfam" id="PF13262">
    <property type="entry name" value="DUF4054"/>
    <property type="match status" value="1"/>
</dbReference>
<proteinExistence type="predicted"/>
<evidence type="ECO:0000256" key="1">
    <source>
        <dbReference type="SAM" id="MobiDB-lite"/>
    </source>
</evidence>
<sequence length="120" mass="13297">MSTPLEIITIRAPAFALESNINDLITEAELEVSTTEYNTSPLRNKAVALIVMHWIALNKRDSTGGTAGAIKSEKEGDLSRSFGATGNNEDMDPYYGQTTWGLEFLRLQVQCFIKPTNRMV</sequence>
<accession>X1FB72</accession>
<name>X1FB72_9ZZZZ</name>
<organism evidence="2">
    <name type="scientific">marine sediment metagenome</name>
    <dbReference type="NCBI Taxonomy" id="412755"/>
    <lineage>
        <taxon>unclassified sequences</taxon>
        <taxon>metagenomes</taxon>
        <taxon>ecological metagenomes</taxon>
    </lineage>
</organism>
<feature type="region of interest" description="Disordered" evidence="1">
    <location>
        <begin position="62"/>
        <end position="85"/>
    </location>
</feature>